<dbReference type="EMBL" id="CAJNRG010004817">
    <property type="protein sequence ID" value="CAF2069640.1"/>
    <property type="molecule type" value="Genomic_DNA"/>
</dbReference>
<dbReference type="EMBL" id="CAJNOW010003047">
    <property type="protein sequence ID" value="CAF1369950.1"/>
    <property type="molecule type" value="Genomic_DNA"/>
</dbReference>
<evidence type="ECO:0000313" key="2">
    <source>
        <dbReference type="EMBL" id="CAF1369950.1"/>
    </source>
</evidence>
<evidence type="ECO:0000313" key="8">
    <source>
        <dbReference type="EMBL" id="CAF4027216.1"/>
    </source>
</evidence>
<evidence type="ECO:0000313" key="11">
    <source>
        <dbReference type="Proteomes" id="UP000663866"/>
    </source>
</evidence>
<dbReference type="EMBL" id="CAJNOV010009138">
    <property type="protein sequence ID" value="CAF1351959.1"/>
    <property type="molecule type" value="Genomic_DNA"/>
</dbReference>
<evidence type="ECO:0000313" key="1">
    <source>
        <dbReference type="EMBL" id="CAF1351959.1"/>
    </source>
</evidence>
<proteinExistence type="predicted"/>
<dbReference type="Proteomes" id="UP000663855">
    <property type="component" value="Unassembled WGS sequence"/>
</dbReference>
<dbReference type="EMBL" id="CAJOBI010007608">
    <property type="protein sequence ID" value="CAF4090283.1"/>
    <property type="molecule type" value="Genomic_DNA"/>
</dbReference>
<dbReference type="AlphaFoldDB" id="A0A816R6C7"/>
<keyword evidence="11" id="KW-1185">Reference proteome</keyword>
<organism evidence="3 12">
    <name type="scientific">Rotaria magnacalcarata</name>
    <dbReference type="NCBI Taxonomy" id="392030"/>
    <lineage>
        <taxon>Eukaryota</taxon>
        <taxon>Metazoa</taxon>
        <taxon>Spiralia</taxon>
        <taxon>Gnathifera</taxon>
        <taxon>Rotifera</taxon>
        <taxon>Eurotatoria</taxon>
        <taxon>Bdelloidea</taxon>
        <taxon>Philodinida</taxon>
        <taxon>Philodinidae</taxon>
        <taxon>Rotaria</taxon>
    </lineage>
</organism>
<dbReference type="EMBL" id="CAJNRE010011792">
    <property type="protein sequence ID" value="CAF2104878.1"/>
    <property type="molecule type" value="Genomic_DNA"/>
</dbReference>
<dbReference type="EMBL" id="CAJOBJ010005303">
    <property type="protein sequence ID" value="CAF4027216.1"/>
    <property type="molecule type" value="Genomic_DNA"/>
</dbReference>
<dbReference type="OrthoDB" id="10049133at2759"/>
<dbReference type="InterPro" id="IPR011042">
    <property type="entry name" value="6-blade_b-propeller_TolB-like"/>
</dbReference>
<accession>A0A816R6C7</accession>
<evidence type="ECO:0000313" key="6">
    <source>
        <dbReference type="EMBL" id="CAF3875169.1"/>
    </source>
</evidence>
<dbReference type="Proteomes" id="UP000663834">
    <property type="component" value="Unassembled WGS sequence"/>
</dbReference>
<comment type="caution">
    <text evidence="3">The sequence shown here is derived from an EMBL/GenBank/DDBJ whole genome shotgun (WGS) entry which is preliminary data.</text>
</comment>
<dbReference type="EMBL" id="CAJNRF010012599">
    <property type="protein sequence ID" value="CAF2142525.1"/>
    <property type="molecule type" value="Genomic_DNA"/>
</dbReference>
<evidence type="ECO:0000313" key="10">
    <source>
        <dbReference type="EMBL" id="CAF4109703.1"/>
    </source>
</evidence>
<dbReference type="Proteomes" id="UP000663856">
    <property type="component" value="Unassembled WGS sequence"/>
</dbReference>
<dbReference type="Proteomes" id="UP000676336">
    <property type="component" value="Unassembled WGS sequence"/>
</dbReference>
<evidence type="ECO:0000313" key="12">
    <source>
        <dbReference type="Proteomes" id="UP000663887"/>
    </source>
</evidence>
<dbReference type="Proteomes" id="UP000663824">
    <property type="component" value="Unassembled WGS sequence"/>
</dbReference>
<dbReference type="Proteomes" id="UP000663887">
    <property type="component" value="Unassembled WGS sequence"/>
</dbReference>
<reference evidence="3" key="1">
    <citation type="submission" date="2021-02" db="EMBL/GenBank/DDBJ databases">
        <authorList>
            <person name="Nowell W R."/>
        </authorList>
    </citation>
    <scope>NUCLEOTIDE SEQUENCE</scope>
</reference>
<sequence length="199" mass="21458">MFLYSPLLSLFEETRAQICQGASQYNQCSSNTACACLSLMNTVNDGVCAYLHVKCSESISCANDNRTCYRPDHLCVNHSRCHSAPICYPIDMTLQMFCPPIPSMTMIPNDGICANATWNQNGVIVAGGNGDGSASNQLSWPYGLFVDDDASVYIADYYNDRVVKWASGASTGQVVTGGNGKGNQTHQLNGVASIIYNVI</sequence>
<evidence type="ECO:0000313" key="5">
    <source>
        <dbReference type="EMBL" id="CAF2142525.1"/>
    </source>
</evidence>
<name>A0A816R6C7_9BILA</name>
<dbReference type="Gene3D" id="2.120.10.30">
    <property type="entry name" value="TolB, C-terminal domain"/>
    <property type="match status" value="1"/>
</dbReference>
<evidence type="ECO:0000313" key="4">
    <source>
        <dbReference type="EMBL" id="CAF2104878.1"/>
    </source>
</evidence>
<evidence type="ECO:0000313" key="3">
    <source>
        <dbReference type="EMBL" id="CAF2069640.1"/>
    </source>
</evidence>
<evidence type="ECO:0000313" key="9">
    <source>
        <dbReference type="EMBL" id="CAF4090283.1"/>
    </source>
</evidence>
<gene>
    <name evidence="10" type="ORF">BYL167_LOCUS19532</name>
    <name evidence="1" type="ORF">CJN711_LOCUS19469</name>
    <name evidence="8" type="ORF">GIL414_LOCUS13207</name>
    <name evidence="2" type="ORF">KQP761_LOCUS8170</name>
    <name evidence="4" type="ORF">MBJ925_LOCUS23107</name>
    <name evidence="7" type="ORF">OVN521_LOCUS14291</name>
    <name evidence="9" type="ORF">SMN809_LOCUS16800</name>
    <name evidence="6" type="ORF">UXM345_LOCUS9159</name>
    <name evidence="5" type="ORF">WKI299_LOCUS28653</name>
    <name evidence="3" type="ORF">XDN619_LOCUS12278</name>
</gene>
<dbReference type="Proteomes" id="UP000681967">
    <property type="component" value="Unassembled WGS sequence"/>
</dbReference>
<dbReference type="SUPFAM" id="SSF63829">
    <property type="entry name" value="Calcium-dependent phosphotriesterase"/>
    <property type="match status" value="1"/>
</dbReference>
<evidence type="ECO:0000313" key="7">
    <source>
        <dbReference type="EMBL" id="CAF3987529.1"/>
    </source>
</evidence>
<protein>
    <submittedName>
        <fullName evidence="3">Uncharacterized protein</fullName>
    </submittedName>
</protein>
<dbReference type="Proteomes" id="UP000663842">
    <property type="component" value="Unassembled WGS sequence"/>
</dbReference>
<dbReference type="EMBL" id="CAJOBF010000827">
    <property type="protein sequence ID" value="CAF3875169.1"/>
    <property type="molecule type" value="Genomic_DNA"/>
</dbReference>
<dbReference type="EMBL" id="CAJOBG010002154">
    <property type="protein sequence ID" value="CAF3987529.1"/>
    <property type="molecule type" value="Genomic_DNA"/>
</dbReference>
<dbReference type="EMBL" id="CAJOBH010008317">
    <property type="protein sequence ID" value="CAF4109703.1"/>
    <property type="molecule type" value="Genomic_DNA"/>
</dbReference>
<dbReference type="Proteomes" id="UP000663866">
    <property type="component" value="Unassembled WGS sequence"/>
</dbReference>
<dbReference type="Proteomes" id="UP000681720">
    <property type="component" value="Unassembled WGS sequence"/>
</dbReference>